<name>A0ABV0B645_9SPHN</name>
<comment type="caution">
    <text evidence="2">The sequence shown here is derived from an EMBL/GenBank/DDBJ whole genome shotgun (WGS) entry which is preliminary data.</text>
</comment>
<keyword evidence="3" id="KW-1185">Reference proteome</keyword>
<feature type="compositionally biased region" description="Basic and acidic residues" evidence="1">
    <location>
        <begin position="170"/>
        <end position="179"/>
    </location>
</feature>
<feature type="region of interest" description="Disordered" evidence="1">
    <location>
        <begin position="133"/>
        <end position="179"/>
    </location>
</feature>
<reference evidence="2 3" key="1">
    <citation type="submission" date="2024-05" db="EMBL/GenBank/DDBJ databases">
        <title>Sphingomonas sp. HF-S3 16S ribosomal RNA gene Genome sequencing and assembly.</title>
        <authorList>
            <person name="Lee H."/>
        </authorList>
    </citation>
    <scope>NUCLEOTIDE SEQUENCE [LARGE SCALE GENOMIC DNA]</scope>
    <source>
        <strain evidence="2 3">HF-S3</strain>
    </source>
</reference>
<dbReference type="RefSeq" id="WP_346246080.1">
    <property type="nucleotide sequence ID" value="NZ_JBDIZK010000004.1"/>
</dbReference>
<feature type="compositionally biased region" description="Basic and acidic residues" evidence="1">
    <location>
        <begin position="139"/>
        <end position="148"/>
    </location>
</feature>
<accession>A0ABV0B645</accession>
<dbReference type="Proteomes" id="UP001427805">
    <property type="component" value="Unassembled WGS sequence"/>
</dbReference>
<evidence type="ECO:0000256" key="1">
    <source>
        <dbReference type="SAM" id="MobiDB-lite"/>
    </source>
</evidence>
<protein>
    <submittedName>
        <fullName evidence="2">Uncharacterized protein</fullName>
    </submittedName>
</protein>
<proteinExistence type="predicted"/>
<organism evidence="2 3">
    <name type="scientific">Sphingomonas rustica</name>
    <dbReference type="NCBI Taxonomy" id="3103142"/>
    <lineage>
        <taxon>Bacteria</taxon>
        <taxon>Pseudomonadati</taxon>
        <taxon>Pseudomonadota</taxon>
        <taxon>Alphaproteobacteria</taxon>
        <taxon>Sphingomonadales</taxon>
        <taxon>Sphingomonadaceae</taxon>
        <taxon>Sphingomonas</taxon>
    </lineage>
</organism>
<dbReference type="EMBL" id="JBDIZK010000004">
    <property type="protein sequence ID" value="MEN3747077.1"/>
    <property type="molecule type" value="Genomic_DNA"/>
</dbReference>
<gene>
    <name evidence="2" type="ORF">TPR58_07855</name>
</gene>
<evidence type="ECO:0000313" key="2">
    <source>
        <dbReference type="EMBL" id="MEN3747077.1"/>
    </source>
</evidence>
<sequence>MIVAALLLFLAQDVPPPAAVRAPDPETEQGEEIVVRATYGHTTMLFDKGRDGKLYNCRIMVSSGSQRRDTNACQATPVCFEKTRDEVTDCVELTAVQPALLDPTPPAKDPASIVFDVTQPLQPKTQVAPVAIGPSEIAGEDRETERQRVKLGPVPKAPSDGPAIRFSSGAEDRPKDIPR</sequence>
<evidence type="ECO:0000313" key="3">
    <source>
        <dbReference type="Proteomes" id="UP001427805"/>
    </source>
</evidence>